<reference evidence="5 6" key="1">
    <citation type="submission" date="2021-03" db="EMBL/GenBank/DDBJ databases">
        <title>Genomic Encyclopedia of Type Strains, Phase IV (KMG-IV): sequencing the most valuable type-strain genomes for metagenomic binning, comparative biology and taxonomic classification.</title>
        <authorList>
            <person name="Goeker M."/>
        </authorList>
    </citation>
    <scope>NUCLEOTIDE SEQUENCE [LARGE SCALE GENOMIC DNA]</scope>
    <source>
        <strain evidence="5 6">DSM 24738</strain>
    </source>
</reference>
<keyword evidence="6" id="KW-1185">Reference proteome</keyword>
<feature type="domain" description="G5" evidence="4">
    <location>
        <begin position="307"/>
        <end position="386"/>
    </location>
</feature>
<evidence type="ECO:0000256" key="2">
    <source>
        <dbReference type="SAM" id="MobiDB-lite"/>
    </source>
</evidence>
<dbReference type="PANTHER" id="PTHR35788">
    <property type="entry name" value="EXPORTED PROTEIN-RELATED"/>
    <property type="match status" value="1"/>
</dbReference>
<proteinExistence type="predicted"/>
<keyword evidence="3" id="KW-0812">Transmembrane</keyword>
<dbReference type="PROSITE" id="PS51109">
    <property type="entry name" value="G5"/>
    <property type="match status" value="1"/>
</dbReference>
<evidence type="ECO:0000256" key="3">
    <source>
        <dbReference type="SAM" id="Phobius"/>
    </source>
</evidence>
<organism evidence="5 6">
    <name type="scientific">Ammoniphilus resinae</name>
    <dbReference type="NCBI Taxonomy" id="861532"/>
    <lineage>
        <taxon>Bacteria</taxon>
        <taxon>Bacillati</taxon>
        <taxon>Bacillota</taxon>
        <taxon>Bacilli</taxon>
        <taxon>Bacillales</taxon>
        <taxon>Paenibacillaceae</taxon>
        <taxon>Aneurinibacillus group</taxon>
        <taxon>Ammoniphilus</taxon>
    </lineage>
</organism>
<dbReference type="RefSeq" id="WP_209808041.1">
    <property type="nucleotide sequence ID" value="NZ_JAGGKT010000001.1"/>
</dbReference>
<dbReference type="InterPro" id="IPR007391">
    <property type="entry name" value="Vancomycin_resist_VanW"/>
</dbReference>
<feature type="transmembrane region" description="Helical" evidence="3">
    <location>
        <begin position="12"/>
        <end position="30"/>
    </location>
</feature>
<evidence type="ECO:0000259" key="4">
    <source>
        <dbReference type="PROSITE" id="PS51109"/>
    </source>
</evidence>
<evidence type="ECO:0000256" key="1">
    <source>
        <dbReference type="ARBA" id="ARBA00022729"/>
    </source>
</evidence>
<dbReference type="Pfam" id="PF04294">
    <property type="entry name" value="VanW"/>
    <property type="match status" value="1"/>
</dbReference>
<accession>A0ABS4GJX8</accession>
<dbReference type="InterPro" id="IPR052913">
    <property type="entry name" value="Glycopeptide_resist_protein"/>
</dbReference>
<feature type="region of interest" description="Disordered" evidence="2">
    <location>
        <begin position="387"/>
        <end position="430"/>
    </location>
</feature>
<gene>
    <name evidence="5" type="ORF">J2Z37_000207</name>
</gene>
<dbReference type="PANTHER" id="PTHR35788:SF1">
    <property type="entry name" value="EXPORTED PROTEIN"/>
    <property type="match status" value="1"/>
</dbReference>
<evidence type="ECO:0000313" key="5">
    <source>
        <dbReference type="EMBL" id="MBP1930220.1"/>
    </source>
</evidence>
<protein>
    <recommendedName>
        <fullName evidence="4">G5 domain-containing protein</fullName>
    </recommendedName>
</protein>
<dbReference type="InterPro" id="IPR011098">
    <property type="entry name" value="G5_dom"/>
</dbReference>
<keyword evidence="3" id="KW-0472">Membrane</keyword>
<name>A0ABS4GJX8_9BACL</name>
<dbReference type="Gene3D" id="2.20.230.10">
    <property type="entry name" value="Resuscitation-promoting factor rpfb"/>
    <property type="match status" value="1"/>
</dbReference>
<feature type="compositionally biased region" description="Polar residues" evidence="2">
    <location>
        <begin position="392"/>
        <end position="401"/>
    </location>
</feature>
<keyword evidence="3" id="KW-1133">Transmembrane helix</keyword>
<evidence type="ECO:0000313" key="6">
    <source>
        <dbReference type="Proteomes" id="UP001519343"/>
    </source>
</evidence>
<dbReference type="Proteomes" id="UP001519343">
    <property type="component" value="Unassembled WGS sequence"/>
</dbReference>
<dbReference type="Pfam" id="PF07501">
    <property type="entry name" value="G5"/>
    <property type="match status" value="1"/>
</dbReference>
<sequence length="430" mass="47854">MEQVRAYAKPYVVVFLILILSVSLLVGFSHSSVFGIKSFVGEFQFASGATIGAISVEGLNRREATVKVEKAVENWLGEPSIQLSWNGKDSSIYPSVFQFDIPTSIEQASSTGSSPLKLTILHEALENNMSQLLDKDIMQHVDYLSLEKAMEDLAVTLPVQKSLLNLSDYLEKESSPSVVIGKNTVSNQAKQPVDLQIFAKLNNYTIEPGESVSLLTLMGKNQFSEAEHNSLNLAAAGIYQLLLHTNLEMIERHIGRTKPAYTDLGFEASIIPNHWDLVFKNPNPGPYTLRTVYQNDQLTVSLEGAKLSARYQPFLLAKKGLEPKTIVHFNSNLSVGEKVTVEKGELGYHVEVYRQKWEDGKLVGKEWISEDYYPPIHRVEEWGPASLPASESIVNPSPSSDQQEEEATPQQVNDDLQKDASKESGWIMIK</sequence>
<comment type="caution">
    <text evidence="5">The sequence shown here is derived from an EMBL/GenBank/DDBJ whole genome shotgun (WGS) entry which is preliminary data.</text>
</comment>
<dbReference type="EMBL" id="JAGGKT010000001">
    <property type="protein sequence ID" value="MBP1930220.1"/>
    <property type="molecule type" value="Genomic_DNA"/>
</dbReference>
<keyword evidence="1" id="KW-0732">Signal</keyword>
<dbReference type="SMART" id="SM01208">
    <property type="entry name" value="G5"/>
    <property type="match status" value="1"/>
</dbReference>